<reference evidence="2" key="1">
    <citation type="journal article" date="2012" name="Nat. Biotechnol.">
        <title>Reference genome sequence of the model plant Setaria.</title>
        <authorList>
            <person name="Bennetzen J.L."/>
            <person name="Schmutz J."/>
            <person name="Wang H."/>
            <person name="Percifield R."/>
            <person name="Hawkins J."/>
            <person name="Pontaroli A.C."/>
            <person name="Estep M."/>
            <person name="Feng L."/>
            <person name="Vaughn J.N."/>
            <person name="Grimwood J."/>
            <person name="Jenkins J."/>
            <person name="Barry K."/>
            <person name="Lindquist E."/>
            <person name="Hellsten U."/>
            <person name="Deshpande S."/>
            <person name="Wang X."/>
            <person name="Wu X."/>
            <person name="Mitros T."/>
            <person name="Triplett J."/>
            <person name="Yang X."/>
            <person name="Ye C.Y."/>
            <person name="Mauro-Herrera M."/>
            <person name="Wang L."/>
            <person name="Li P."/>
            <person name="Sharma M."/>
            <person name="Sharma R."/>
            <person name="Ronald P.C."/>
            <person name="Panaud O."/>
            <person name="Kellogg E.A."/>
            <person name="Brutnell T.P."/>
            <person name="Doust A.N."/>
            <person name="Tuskan G.A."/>
            <person name="Rokhsar D."/>
            <person name="Devos K.M."/>
        </authorList>
    </citation>
    <scope>NUCLEOTIDE SEQUENCE [LARGE SCALE GENOMIC DNA]</scope>
    <source>
        <strain evidence="2">cv. Yugu1</strain>
    </source>
</reference>
<name>K4AHY3_SETIT</name>
<keyword evidence="2" id="KW-1185">Reference proteome</keyword>
<organism evidence="1 2">
    <name type="scientific">Setaria italica</name>
    <name type="common">Foxtail millet</name>
    <name type="synonym">Panicum italicum</name>
    <dbReference type="NCBI Taxonomy" id="4555"/>
    <lineage>
        <taxon>Eukaryota</taxon>
        <taxon>Viridiplantae</taxon>
        <taxon>Streptophyta</taxon>
        <taxon>Embryophyta</taxon>
        <taxon>Tracheophyta</taxon>
        <taxon>Spermatophyta</taxon>
        <taxon>Magnoliopsida</taxon>
        <taxon>Liliopsida</taxon>
        <taxon>Poales</taxon>
        <taxon>Poaceae</taxon>
        <taxon>PACMAD clade</taxon>
        <taxon>Panicoideae</taxon>
        <taxon>Panicodae</taxon>
        <taxon>Paniceae</taxon>
        <taxon>Cenchrinae</taxon>
        <taxon>Setaria</taxon>
    </lineage>
</organism>
<dbReference type="Gramene" id="KQK90282">
    <property type="protein sequence ID" value="KQK90282"/>
    <property type="gene ID" value="SETIT_038490mg"/>
</dbReference>
<reference evidence="1" key="2">
    <citation type="submission" date="2018-08" db="UniProtKB">
        <authorList>
            <consortium name="EnsemblPlants"/>
        </authorList>
    </citation>
    <scope>IDENTIFICATION</scope>
    <source>
        <strain evidence="1">Yugu1</strain>
    </source>
</reference>
<dbReference type="AlphaFoldDB" id="K4AHY3"/>
<dbReference type="EMBL" id="AGNK02005919">
    <property type="status" value="NOT_ANNOTATED_CDS"/>
    <property type="molecule type" value="Genomic_DNA"/>
</dbReference>
<protein>
    <submittedName>
        <fullName evidence="1">Uncharacterized protein</fullName>
    </submittedName>
</protein>
<evidence type="ECO:0000313" key="1">
    <source>
        <dbReference type="EnsemblPlants" id="KQK90282"/>
    </source>
</evidence>
<dbReference type="InParanoid" id="K4AHY3"/>
<accession>K4AHY3</accession>
<sequence>MCAVRPTAKISTRHMAVYLSETSFRPYPTSIKHCECSLGISNTECIMTFESRQR</sequence>
<dbReference type="Proteomes" id="UP000004995">
    <property type="component" value="Unassembled WGS sequence"/>
</dbReference>
<dbReference type="HOGENOM" id="CLU_3054013_0_0_1"/>
<evidence type="ECO:0000313" key="2">
    <source>
        <dbReference type="Proteomes" id="UP000004995"/>
    </source>
</evidence>
<dbReference type="EnsemblPlants" id="KQK90282">
    <property type="protein sequence ID" value="KQK90282"/>
    <property type="gene ID" value="SETIT_038490mg"/>
</dbReference>
<proteinExistence type="predicted"/>